<keyword evidence="1" id="KW-0472">Membrane</keyword>
<evidence type="ECO:0000313" key="3">
    <source>
        <dbReference type="Proteomes" id="UP000185841"/>
    </source>
</evidence>
<accession>A0A1N6V7D5</accession>
<keyword evidence="1" id="KW-1133">Transmembrane helix</keyword>
<sequence length="79" mass="8368">MPALPESPVNFLACEGAWSVGAGGEPICTGTLVSLTQEEMQALSGSALTWDQVTELQGEVITLFALVFGFLALKKVLKR</sequence>
<dbReference type="EMBL" id="FTMP01000007">
    <property type="protein sequence ID" value="SIQ73526.1"/>
    <property type="molecule type" value="Genomic_DNA"/>
</dbReference>
<dbReference type="Proteomes" id="UP000185841">
    <property type="component" value="Unassembled WGS sequence"/>
</dbReference>
<evidence type="ECO:0000313" key="2">
    <source>
        <dbReference type="EMBL" id="SIQ73526.1"/>
    </source>
</evidence>
<protein>
    <submittedName>
        <fullName evidence="2">Uncharacterized protein</fullName>
    </submittedName>
</protein>
<name>A0A1N6V7D5_AQUAC</name>
<evidence type="ECO:0000256" key="1">
    <source>
        <dbReference type="SAM" id="Phobius"/>
    </source>
</evidence>
<keyword evidence="1" id="KW-0812">Transmembrane</keyword>
<gene>
    <name evidence="2" type="ORF">SAMN05878282_107147</name>
</gene>
<proteinExistence type="predicted"/>
<reference evidence="2 3" key="1">
    <citation type="submission" date="2017-01" db="EMBL/GenBank/DDBJ databases">
        <authorList>
            <person name="Mah S.A."/>
            <person name="Swanson W.J."/>
            <person name="Moy G.W."/>
            <person name="Vacquier V.D."/>
        </authorList>
    </citation>
    <scope>NUCLEOTIDE SEQUENCE [LARGE SCALE GENOMIC DNA]</scope>
    <source>
        <strain evidence="2 3">RU36E</strain>
    </source>
</reference>
<organism evidence="2 3">
    <name type="scientific">Aquipseudomonas alcaligenes</name>
    <name type="common">Pseudomonas alcaligenes</name>
    <dbReference type="NCBI Taxonomy" id="43263"/>
    <lineage>
        <taxon>Bacteria</taxon>
        <taxon>Pseudomonadati</taxon>
        <taxon>Pseudomonadota</taxon>
        <taxon>Gammaproteobacteria</taxon>
        <taxon>Pseudomonadales</taxon>
        <taxon>Pseudomonadaceae</taxon>
        <taxon>Aquipseudomonas</taxon>
    </lineage>
</organism>
<feature type="transmembrane region" description="Helical" evidence="1">
    <location>
        <begin position="56"/>
        <end position="73"/>
    </location>
</feature>
<dbReference type="AlphaFoldDB" id="A0A1N6V7D5"/>